<accession>A0A7J4JDH6</accession>
<name>A0A7J4JDH6_9ARCH</name>
<reference evidence="2" key="1">
    <citation type="journal article" date="2020" name="bioRxiv">
        <title>A rank-normalized archaeal taxonomy based on genome phylogeny resolves widespread incomplete and uneven classifications.</title>
        <authorList>
            <person name="Rinke C."/>
            <person name="Chuvochina M."/>
            <person name="Mussig A.J."/>
            <person name="Chaumeil P.-A."/>
            <person name="Waite D.W."/>
            <person name="Whitman W.B."/>
            <person name="Parks D.H."/>
            <person name="Hugenholtz P."/>
        </authorList>
    </citation>
    <scope>NUCLEOTIDE SEQUENCE [LARGE SCALE GENOMIC DNA]</scope>
</reference>
<dbReference type="EMBL" id="DUGH01000005">
    <property type="protein sequence ID" value="HIH15813.1"/>
    <property type="molecule type" value="Genomic_DNA"/>
</dbReference>
<sequence length="184" mass="19316">MKTIVLLLAVSLLALGCVVPGGEAKALAGYQAVLAKYGLGADAFMPAHPVDVLGFESEMKAVKEAAGASGSADGRALEKAADIELDVAAALKKMFEGREHLKVVGIIAPDCSKDGAAGKARAAFEEAATRARLALEKKKILEKDFANFMDRFAGVAGPDFDRYVAYLAITNTAAAKQLESRCRK</sequence>
<evidence type="ECO:0000313" key="2">
    <source>
        <dbReference type="Proteomes" id="UP000564964"/>
    </source>
</evidence>
<dbReference type="Proteomes" id="UP000564964">
    <property type="component" value="Unassembled WGS sequence"/>
</dbReference>
<comment type="caution">
    <text evidence="1">The sequence shown here is derived from an EMBL/GenBank/DDBJ whole genome shotgun (WGS) entry which is preliminary data.</text>
</comment>
<proteinExistence type="predicted"/>
<evidence type="ECO:0000313" key="1">
    <source>
        <dbReference type="EMBL" id="HIH15813.1"/>
    </source>
</evidence>
<dbReference type="PROSITE" id="PS51257">
    <property type="entry name" value="PROKAR_LIPOPROTEIN"/>
    <property type="match status" value="1"/>
</dbReference>
<organism evidence="1 2">
    <name type="scientific">Candidatus Iainarchaeum sp</name>
    <dbReference type="NCBI Taxonomy" id="3101447"/>
    <lineage>
        <taxon>Archaea</taxon>
        <taxon>Candidatus Iainarchaeota</taxon>
        <taxon>Candidatus Iainarchaeia</taxon>
        <taxon>Candidatus Iainarchaeales</taxon>
        <taxon>Candidatus Iainarchaeaceae</taxon>
        <taxon>Candidatus Iainarchaeum</taxon>
    </lineage>
</organism>
<dbReference type="AlphaFoldDB" id="A0A7J4JDH6"/>
<gene>
    <name evidence="1" type="ORF">HA252_00195</name>
</gene>
<protein>
    <submittedName>
        <fullName evidence="1">Uncharacterized protein</fullName>
    </submittedName>
</protein>